<keyword evidence="3" id="KW-1185">Reference proteome</keyword>
<keyword evidence="1" id="KW-0732">Signal</keyword>
<dbReference type="InterPro" id="IPR021862">
    <property type="entry name" value="DUF3472"/>
</dbReference>
<name>A0A2T6C6F4_9FLAO</name>
<protein>
    <recommendedName>
        <fullName evidence="4">DUF3472 domain-containing protein</fullName>
    </recommendedName>
</protein>
<comment type="caution">
    <text evidence="2">The sequence shown here is derived from an EMBL/GenBank/DDBJ whole genome shotgun (WGS) entry which is preliminary data.</text>
</comment>
<gene>
    <name evidence="2" type="ORF">C8N46_101501</name>
</gene>
<evidence type="ECO:0000256" key="1">
    <source>
        <dbReference type="SAM" id="SignalP"/>
    </source>
</evidence>
<feature type="signal peptide" evidence="1">
    <location>
        <begin position="1"/>
        <end position="34"/>
    </location>
</feature>
<dbReference type="Pfam" id="PF11958">
    <property type="entry name" value="DUF3472"/>
    <property type="match status" value="1"/>
</dbReference>
<sequence length="295" mass="33019">MKLQNTINSSVTMSILQRICCVVLLCFSVNQAMAQQQLWASQYVRWSFEESPTDVWNIDQQVWISKSNASSFWPVQWDWVDNPGVGGYLGLQEQNNGATNVRFSLWNATASKGTKCRKFGGEGVGETCELAIKIDATKFYRYRVWRLETVEDGQWWGGWLIEADAQGNLKEHFIGKIKVPLGYKKIDIHSITNFVEFYGRTISPCDQVPLSVVGFTPPAVNYQGKGVYSGYSTYKGSTKASGNICENGTENNGALVTPFNYNFDFAKGVVLFLGGNKNEHTQSNIPKSPKDMPDN</sequence>
<organism evidence="2 3">
    <name type="scientific">Kordia periserrulae</name>
    <dbReference type="NCBI Taxonomy" id="701523"/>
    <lineage>
        <taxon>Bacteria</taxon>
        <taxon>Pseudomonadati</taxon>
        <taxon>Bacteroidota</taxon>
        <taxon>Flavobacteriia</taxon>
        <taxon>Flavobacteriales</taxon>
        <taxon>Flavobacteriaceae</taxon>
        <taxon>Kordia</taxon>
    </lineage>
</organism>
<accession>A0A2T6C6F4</accession>
<proteinExistence type="predicted"/>
<dbReference type="AlphaFoldDB" id="A0A2T6C6F4"/>
<evidence type="ECO:0008006" key="4">
    <source>
        <dbReference type="Google" id="ProtNLM"/>
    </source>
</evidence>
<evidence type="ECO:0000313" key="2">
    <source>
        <dbReference type="EMBL" id="PTX63892.1"/>
    </source>
</evidence>
<dbReference type="Proteomes" id="UP000244090">
    <property type="component" value="Unassembled WGS sequence"/>
</dbReference>
<feature type="chain" id="PRO_5015592875" description="DUF3472 domain-containing protein" evidence="1">
    <location>
        <begin position="35"/>
        <end position="295"/>
    </location>
</feature>
<reference evidence="2 3" key="1">
    <citation type="submission" date="2018-04" db="EMBL/GenBank/DDBJ databases">
        <title>Genomic Encyclopedia of Archaeal and Bacterial Type Strains, Phase II (KMG-II): from individual species to whole genera.</title>
        <authorList>
            <person name="Goeker M."/>
        </authorList>
    </citation>
    <scope>NUCLEOTIDE SEQUENCE [LARGE SCALE GENOMIC DNA]</scope>
    <source>
        <strain evidence="2 3">DSM 25731</strain>
    </source>
</reference>
<evidence type="ECO:0000313" key="3">
    <source>
        <dbReference type="Proteomes" id="UP000244090"/>
    </source>
</evidence>
<dbReference type="EMBL" id="QBKT01000001">
    <property type="protein sequence ID" value="PTX63892.1"/>
    <property type="molecule type" value="Genomic_DNA"/>
</dbReference>